<name>A0A2P4UDA3_9ACTN</name>
<dbReference type="InterPro" id="IPR042070">
    <property type="entry name" value="PucR_C-HTH_sf"/>
</dbReference>
<dbReference type="PANTHER" id="PTHR33744">
    <property type="entry name" value="CARBOHYDRATE DIACID REGULATOR"/>
    <property type="match status" value="1"/>
</dbReference>
<evidence type="ECO:0000313" key="3">
    <source>
        <dbReference type="EMBL" id="POM23028.1"/>
    </source>
</evidence>
<comment type="caution">
    <text evidence="3">The sequence shown here is derived from an EMBL/GenBank/DDBJ whole genome shotgun (WGS) entry which is preliminary data.</text>
</comment>
<feature type="domain" description="PucR-like N-terminal" evidence="2">
    <location>
        <begin position="13"/>
        <end position="164"/>
    </location>
</feature>
<evidence type="ECO:0000313" key="4">
    <source>
        <dbReference type="Proteomes" id="UP000242367"/>
    </source>
</evidence>
<gene>
    <name evidence="3" type="ORF">BTM25_52340</name>
</gene>
<evidence type="ECO:0000259" key="1">
    <source>
        <dbReference type="Pfam" id="PF13556"/>
    </source>
</evidence>
<evidence type="ECO:0000259" key="2">
    <source>
        <dbReference type="Pfam" id="PF25906"/>
    </source>
</evidence>
<dbReference type="EMBL" id="MTBP01000004">
    <property type="protein sequence ID" value="POM23028.1"/>
    <property type="molecule type" value="Genomic_DNA"/>
</dbReference>
<reference evidence="3 4" key="1">
    <citation type="journal article" date="2017" name="Chemistry">
        <title>Isolation, Biosynthesis and Chemical Modifications of Rubterolones A-F: Rare Tropolone Alkaloids from Actinomadura sp. 5-2.</title>
        <authorList>
            <person name="Guo H."/>
            <person name="Benndorf R."/>
            <person name="Leichnitz D."/>
            <person name="Klassen J.L."/>
            <person name="Vollmers J."/>
            <person name="Gorls H."/>
            <person name="Steinacker M."/>
            <person name="Weigel C."/>
            <person name="Dahse H.M."/>
            <person name="Kaster A.K."/>
            <person name="de Beer Z.W."/>
            <person name="Poulsen M."/>
            <person name="Beemelmanns C."/>
        </authorList>
    </citation>
    <scope>NUCLEOTIDE SEQUENCE [LARGE SCALE GENOMIC DNA]</scope>
    <source>
        <strain evidence="3 4">5-2</strain>
    </source>
</reference>
<dbReference type="AlphaFoldDB" id="A0A2P4UDA3"/>
<protein>
    <submittedName>
        <fullName evidence="3">Uncharacterized protein</fullName>
    </submittedName>
</protein>
<dbReference type="PANTHER" id="PTHR33744:SF1">
    <property type="entry name" value="DNA-BINDING TRANSCRIPTIONAL ACTIVATOR ADER"/>
    <property type="match status" value="1"/>
</dbReference>
<feature type="domain" description="PucR C-terminal helix-turn-helix" evidence="1">
    <location>
        <begin position="322"/>
        <end position="377"/>
    </location>
</feature>
<dbReference type="Pfam" id="PF13556">
    <property type="entry name" value="HTH_30"/>
    <property type="match status" value="1"/>
</dbReference>
<dbReference type="Gene3D" id="1.10.10.2840">
    <property type="entry name" value="PucR C-terminal helix-turn-helix domain"/>
    <property type="match status" value="1"/>
</dbReference>
<keyword evidence="4" id="KW-1185">Reference proteome</keyword>
<dbReference type="Pfam" id="PF25906">
    <property type="entry name" value="PucR-like_N"/>
    <property type="match status" value="1"/>
</dbReference>
<proteinExistence type="predicted"/>
<dbReference type="Proteomes" id="UP000242367">
    <property type="component" value="Unassembled WGS sequence"/>
</dbReference>
<dbReference type="InterPro" id="IPR025736">
    <property type="entry name" value="PucR_C-HTH_dom"/>
</dbReference>
<sequence>MSSTPQGTVFERTLRSCVPEVAAEVTVRIRREFPALGGAGHLDAFVEEFIGHFVALLGEPGTSPEEIVRRARAAGAHEAAADRRPDVLPAAVRLGAGIAIARLAEHAERLGVGVEPSTVGRFAQTAFAATDRIAEAVVAGHVRGDGSPLDQPERRRQRLLDLLLGARPTAAEIREAARRAEWRVPRRLAVIVFRQEDSVAPVFPSDALRGLHRDPPCAVVPDPDGPGRRGRLEAALRGRTAVIGPTVAAANAATSLRWADRTLDLARQGRVPHPDGRPIRASDHLTSLLTASGADLVDLVAADRLAPLTRVRSTLRHELEVTLLALFECHFRAVTVAEMLQVHPQTVRYRLRKLEALFGDDLHDPRRQLEMHLLLHARRRNRMLGEFG</sequence>
<accession>A0A2P4UDA3</accession>
<dbReference type="InterPro" id="IPR051448">
    <property type="entry name" value="CdaR-like_regulators"/>
</dbReference>
<organism evidence="3 4">
    <name type="scientific">Actinomadura rubteroloni</name>
    <dbReference type="NCBI Taxonomy" id="1926885"/>
    <lineage>
        <taxon>Bacteria</taxon>
        <taxon>Bacillati</taxon>
        <taxon>Actinomycetota</taxon>
        <taxon>Actinomycetes</taxon>
        <taxon>Streptosporangiales</taxon>
        <taxon>Thermomonosporaceae</taxon>
        <taxon>Actinomadura</taxon>
    </lineage>
</organism>
<dbReference type="InterPro" id="IPR058663">
    <property type="entry name" value="PucR-like_N"/>
</dbReference>